<evidence type="ECO:0000259" key="3">
    <source>
        <dbReference type="Pfam" id="PF16344"/>
    </source>
</evidence>
<proteinExistence type="predicted"/>
<reference evidence="4 5" key="2">
    <citation type="submission" date="2019-09" db="EMBL/GenBank/DDBJ databases">
        <authorList>
            <person name="Jin C."/>
        </authorList>
    </citation>
    <scope>NUCLEOTIDE SEQUENCE [LARGE SCALE GENOMIC DNA]</scope>
    <source>
        <strain evidence="4 5">BN140078</strain>
    </source>
</reference>
<comment type="caution">
    <text evidence="4">The sequence shown here is derived from an EMBL/GenBank/DDBJ whole genome shotgun (WGS) entry which is preliminary data.</text>
</comment>
<gene>
    <name evidence="4" type="ORF">F0L74_07250</name>
</gene>
<dbReference type="GO" id="GO:0016989">
    <property type="term" value="F:sigma factor antagonist activity"/>
    <property type="evidence" value="ECO:0007669"/>
    <property type="project" value="TreeGrafter"/>
</dbReference>
<protein>
    <submittedName>
        <fullName evidence="4">FecR family protein</fullName>
    </submittedName>
</protein>
<evidence type="ECO:0000313" key="4">
    <source>
        <dbReference type="EMBL" id="KAA2245740.1"/>
    </source>
</evidence>
<dbReference type="InterPro" id="IPR012373">
    <property type="entry name" value="Ferrdict_sens_TM"/>
</dbReference>
<name>A0A5B2W4V1_9BACT</name>
<keyword evidence="1" id="KW-1133">Transmembrane helix</keyword>
<feature type="domain" description="Protein FecR C-terminal" evidence="3">
    <location>
        <begin position="286"/>
        <end position="353"/>
    </location>
</feature>
<accession>A0A5B2W4V1</accession>
<keyword evidence="5" id="KW-1185">Reference proteome</keyword>
<evidence type="ECO:0000256" key="1">
    <source>
        <dbReference type="SAM" id="Phobius"/>
    </source>
</evidence>
<keyword evidence="1" id="KW-0472">Membrane</keyword>
<dbReference type="Gene3D" id="3.55.50.30">
    <property type="match status" value="1"/>
</dbReference>
<organism evidence="4 5">
    <name type="scientific">Chitinophaga agrisoli</name>
    <dbReference type="NCBI Taxonomy" id="2607653"/>
    <lineage>
        <taxon>Bacteria</taxon>
        <taxon>Pseudomonadati</taxon>
        <taxon>Bacteroidota</taxon>
        <taxon>Chitinophagia</taxon>
        <taxon>Chitinophagales</taxon>
        <taxon>Chitinophagaceae</taxon>
        <taxon>Chitinophaga</taxon>
    </lineage>
</organism>
<dbReference type="Proteomes" id="UP000324611">
    <property type="component" value="Unassembled WGS sequence"/>
</dbReference>
<dbReference type="InterPro" id="IPR032508">
    <property type="entry name" value="FecR_C"/>
</dbReference>
<dbReference type="EMBL" id="VUOC01000001">
    <property type="protein sequence ID" value="KAA2245740.1"/>
    <property type="molecule type" value="Genomic_DNA"/>
</dbReference>
<dbReference type="PIRSF" id="PIRSF018266">
    <property type="entry name" value="FecR"/>
    <property type="match status" value="1"/>
</dbReference>
<evidence type="ECO:0000259" key="2">
    <source>
        <dbReference type="Pfam" id="PF04773"/>
    </source>
</evidence>
<sequence length="357" mass="39826">MGGNSFSRDNISKQHGMTQERLKYLLDRYLDQTATEEELQEYAAWYQQQSHTEEPLFKQEGGEDARAYSRQLYAGISAKIRMLEPQTRKRPVLHYMKWAAAAAAVAVGVIVLYNSTRTKDLTAIAQRETQYDRQVVVTNNTDKARRIQLQDGSIAELSPGSEVSYNDPFGSHDRELHLKGKGFFEVAQHAPKPFTVYGHNIVTTALGTAFTVTAWPQEHNVWVALHSGKVVVKNSRMKDVYLLPGQQLSCNLATGKATLQSIATNGATAQAAAVPTLGGRTGFTASFDQAPMTAVLDSLQAGYDVPLKYNRNDMEDLLFSGSIRETDSLSQVLKRIALLYDLKIKPTDRQFIIRKNH</sequence>
<evidence type="ECO:0000313" key="5">
    <source>
        <dbReference type="Proteomes" id="UP000324611"/>
    </source>
</evidence>
<feature type="transmembrane region" description="Helical" evidence="1">
    <location>
        <begin position="95"/>
        <end position="113"/>
    </location>
</feature>
<dbReference type="AlphaFoldDB" id="A0A5B2W4V1"/>
<keyword evidence="1" id="KW-0812">Transmembrane</keyword>
<dbReference type="PANTHER" id="PTHR30273">
    <property type="entry name" value="PERIPLASMIC SIGNAL SENSOR AND SIGMA FACTOR ACTIVATOR FECR-RELATED"/>
    <property type="match status" value="1"/>
</dbReference>
<feature type="domain" description="FecR protein" evidence="2">
    <location>
        <begin position="140"/>
        <end position="230"/>
    </location>
</feature>
<reference evidence="4 5" key="1">
    <citation type="submission" date="2019-09" db="EMBL/GenBank/DDBJ databases">
        <title>Chitinophaga ginsengihumi sp. nov., isolated from soil of ginseng rhizosphere.</title>
        <authorList>
            <person name="Lee J."/>
        </authorList>
    </citation>
    <scope>NUCLEOTIDE SEQUENCE [LARGE SCALE GENOMIC DNA]</scope>
    <source>
        <strain evidence="4 5">BN140078</strain>
    </source>
</reference>
<dbReference type="PANTHER" id="PTHR30273:SF2">
    <property type="entry name" value="PROTEIN FECR"/>
    <property type="match status" value="1"/>
</dbReference>
<dbReference type="InterPro" id="IPR006860">
    <property type="entry name" value="FecR"/>
</dbReference>
<dbReference type="Pfam" id="PF04773">
    <property type="entry name" value="FecR"/>
    <property type="match status" value="1"/>
</dbReference>
<dbReference type="Pfam" id="PF16344">
    <property type="entry name" value="FecR_C"/>
    <property type="match status" value="1"/>
</dbReference>
<dbReference type="Gene3D" id="2.60.120.1440">
    <property type="match status" value="1"/>
</dbReference>